<feature type="transmembrane region" description="Helical" evidence="5">
    <location>
        <begin position="64"/>
        <end position="89"/>
    </location>
</feature>
<evidence type="ECO:0000256" key="5">
    <source>
        <dbReference type="SAM" id="Phobius"/>
    </source>
</evidence>
<organism evidence="7 8">
    <name type="scientific">Durusdinium trenchii</name>
    <dbReference type="NCBI Taxonomy" id="1381693"/>
    <lineage>
        <taxon>Eukaryota</taxon>
        <taxon>Sar</taxon>
        <taxon>Alveolata</taxon>
        <taxon>Dinophyceae</taxon>
        <taxon>Suessiales</taxon>
        <taxon>Symbiodiniaceae</taxon>
        <taxon>Durusdinium</taxon>
    </lineage>
</organism>
<evidence type="ECO:0000256" key="2">
    <source>
        <dbReference type="ARBA" id="ARBA00022771"/>
    </source>
</evidence>
<comment type="caution">
    <text evidence="7">The sequence shown here is derived from an EMBL/GenBank/DDBJ whole genome shotgun (WGS) entry which is preliminary data.</text>
</comment>
<dbReference type="InterPro" id="IPR001841">
    <property type="entry name" value="Znf_RING"/>
</dbReference>
<keyword evidence="5" id="KW-1133">Transmembrane helix</keyword>
<feature type="domain" description="RING-type" evidence="6">
    <location>
        <begin position="227"/>
        <end position="278"/>
    </location>
</feature>
<dbReference type="Gene3D" id="3.30.40.10">
    <property type="entry name" value="Zinc/RING finger domain, C3HC4 (zinc finger)"/>
    <property type="match status" value="1"/>
</dbReference>
<sequence>MMSVVPNDVSSMHVETDRWIPRRCHPECCGRLGSWQKLRILAMCSLAVHVSALSLAAARSFHGAVWIGLLMVAFSGKLMLVCWMFLLGWRRDPRTDSAFELERWRQLHELHTLWGVAGVLTGSGIAAMTLFESLMKQIEAYRVLLLVLLAAGDLLCCCLAMRGRQALRLGIEAPQIGIEESSQKQLAAEIEWHFLLHLINYRFDASQSLALPGQEDEEGQPVEEVQCPICLDSFTQDEEVTQPRCSHFFHRNCLEGWVETVSLQAAAHHRREQVLCPLRCDSAKVRVWPSLSNAPSSLTGSSAYRG</sequence>
<keyword evidence="8" id="KW-1185">Reference proteome</keyword>
<evidence type="ECO:0000259" key="6">
    <source>
        <dbReference type="PROSITE" id="PS50089"/>
    </source>
</evidence>
<feature type="transmembrane region" description="Helical" evidence="5">
    <location>
        <begin position="110"/>
        <end position="131"/>
    </location>
</feature>
<dbReference type="Pfam" id="PF13639">
    <property type="entry name" value="zf-RING_2"/>
    <property type="match status" value="1"/>
</dbReference>
<dbReference type="InterPro" id="IPR013083">
    <property type="entry name" value="Znf_RING/FYVE/PHD"/>
</dbReference>
<protein>
    <submittedName>
        <fullName evidence="7">RING-H2 finger protein ATL18 (RING-type E3 ubiquitin transferase ATL18)</fullName>
    </submittedName>
</protein>
<evidence type="ECO:0000313" key="8">
    <source>
        <dbReference type="Proteomes" id="UP001642464"/>
    </source>
</evidence>
<dbReference type="Proteomes" id="UP001642464">
    <property type="component" value="Unassembled WGS sequence"/>
</dbReference>
<dbReference type="PANTHER" id="PTHR45969">
    <property type="entry name" value="RING ZINC FINGER PROTEIN-RELATED"/>
    <property type="match status" value="1"/>
</dbReference>
<dbReference type="SUPFAM" id="SSF57850">
    <property type="entry name" value="RING/U-box"/>
    <property type="match status" value="1"/>
</dbReference>
<accession>A0ABP0Q708</accession>
<keyword evidence="3" id="KW-0862">Zinc</keyword>
<evidence type="ECO:0000256" key="3">
    <source>
        <dbReference type="ARBA" id="ARBA00022833"/>
    </source>
</evidence>
<feature type="transmembrane region" description="Helical" evidence="5">
    <location>
        <begin position="143"/>
        <end position="161"/>
    </location>
</feature>
<dbReference type="SMART" id="SM00184">
    <property type="entry name" value="RING"/>
    <property type="match status" value="1"/>
</dbReference>
<dbReference type="PROSITE" id="PS50089">
    <property type="entry name" value="ZF_RING_2"/>
    <property type="match status" value="1"/>
</dbReference>
<dbReference type="GO" id="GO:0016740">
    <property type="term" value="F:transferase activity"/>
    <property type="evidence" value="ECO:0007669"/>
    <property type="project" value="UniProtKB-KW"/>
</dbReference>
<feature type="transmembrane region" description="Helical" evidence="5">
    <location>
        <begin position="40"/>
        <end position="58"/>
    </location>
</feature>
<keyword evidence="5" id="KW-0472">Membrane</keyword>
<proteinExistence type="predicted"/>
<evidence type="ECO:0000313" key="7">
    <source>
        <dbReference type="EMBL" id="CAK9083645.1"/>
    </source>
</evidence>
<reference evidence="7 8" key="1">
    <citation type="submission" date="2024-02" db="EMBL/GenBank/DDBJ databases">
        <authorList>
            <person name="Chen Y."/>
            <person name="Shah S."/>
            <person name="Dougan E. K."/>
            <person name="Thang M."/>
            <person name="Chan C."/>
        </authorList>
    </citation>
    <scope>NUCLEOTIDE SEQUENCE [LARGE SCALE GENOMIC DNA]</scope>
</reference>
<keyword evidence="1" id="KW-0479">Metal-binding</keyword>
<dbReference type="EMBL" id="CAXAMM010039095">
    <property type="protein sequence ID" value="CAK9083645.1"/>
    <property type="molecule type" value="Genomic_DNA"/>
</dbReference>
<keyword evidence="5" id="KW-0812">Transmembrane</keyword>
<gene>
    <name evidence="7" type="ORF">SCF082_LOCUS39701</name>
</gene>
<keyword evidence="7" id="KW-0808">Transferase</keyword>
<dbReference type="PANTHER" id="PTHR45969:SF55">
    <property type="entry name" value="OS07G0686300 PROTEIN"/>
    <property type="match status" value="1"/>
</dbReference>
<evidence type="ECO:0000256" key="4">
    <source>
        <dbReference type="PROSITE-ProRule" id="PRU00175"/>
    </source>
</evidence>
<evidence type="ECO:0000256" key="1">
    <source>
        <dbReference type="ARBA" id="ARBA00022723"/>
    </source>
</evidence>
<keyword evidence="2 4" id="KW-0863">Zinc-finger</keyword>
<name>A0ABP0Q708_9DINO</name>